<evidence type="ECO:0000256" key="1">
    <source>
        <dbReference type="SAM" id="MobiDB-lite"/>
    </source>
</evidence>
<evidence type="ECO:0000313" key="2">
    <source>
        <dbReference type="EMBL" id="GAA0212188.1"/>
    </source>
</evidence>
<feature type="region of interest" description="Disordered" evidence="1">
    <location>
        <begin position="1"/>
        <end position="24"/>
    </location>
</feature>
<gene>
    <name evidence="2" type="ORF">GCM10010492_07560</name>
</gene>
<keyword evidence="3" id="KW-1185">Reference proteome</keyword>
<dbReference type="Proteomes" id="UP001500416">
    <property type="component" value="Unassembled WGS sequence"/>
</dbReference>
<reference evidence="2 3" key="1">
    <citation type="journal article" date="2019" name="Int. J. Syst. Evol. Microbiol.">
        <title>The Global Catalogue of Microorganisms (GCM) 10K type strain sequencing project: providing services to taxonomists for standard genome sequencing and annotation.</title>
        <authorList>
            <consortium name="The Broad Institute Genomics Platform"/>
            <consortium name="The Broad Institute Genome Sequencing Center for Infectious Disease"/>
            <person name="Wu L."/>
            <person name="Ma J."/>
        </authorList>
    </citation>
    <scope>NUCLEOTIDE SEQUENCE [LARGE SCALE GENOMIC DNA]</scope>
    <source>
        <strain evidence="2 3">JCM 3380</strain>
    </source>
</reference>
<name>A0ABN0T4G9_9PSEU</name>
<dbReference type="EMBL" id="BAAABU010000001">
    <property type="protein sequence ID" value="GAA0212188.1"/>
    <property type="molecule type" value="Genomic_DNA"/>
</dbReference>
<comment type="caution">
    <text evidence="2">The sequence shown here is derived from an EMBL/GenBank/DDBJ whole genome shotgun (WGS) entry which is preliminary data.</text>
</comment>
<evidence type="ECO:0000313" key="3">
    <source>
        <dbReference type="Proteomes" id="UP001500416"/>
    </source>
</evidence>
<proteinExistence type="predicted"/>
<accession>A0ABN0T4G9</accession>
<organism evidence="2 3">
    <name type="scientific">Saccharothrix mutabilis subsp. mutabilis</name>
    <dbReference type="NCBI Taxonomy" id="66855"/>
    <lineage>
        <taxon>Bacteria</taxon>
        <taxon>Bacillati</taxon>
        <taxon>Actinomycetota</taxon>
        <taxon>Actinomycetes</taxon>
        <taxon>Pseudonocardiales</taxon>
        <taxon>Pseudonocardiaceae</taxon>
        <taxon>Saccharothrix</taxon>
    </lineage>
</organism>
<feature type="compositionally biased region" description="Low complexity" evidence="1">
    <location>
        <begin position="1"/>
        <end position="13"/>
    </location>
</feature>
<sequence length="99" mass="10706">MPTAPAASTTTTTIDNAEKCPASRATKNTAAAYTAKSAPAHQFMVNDYPRSGAHMREARPPEVDGLPGEGASYRYWPVLVAVSIARPDSWFLPVTRVRM</sequence>
<protein>
    <submittedName>
        <fullName evidence="2">Uncharacterized protein</fullName>
    </submittedName>
</protein>